<dbReference type="InterPro" id="IPR000330">
    <property type="entry name" value="SNF2_N"/>
</dbReference>
<dbReference type="PANTHER" id="PTHR45865:SF1">
    <property type="entry name" value="E3 UBIQUITIN-PROTEIN LIGASE SHPRH"/>
    <property type="match status" value="1"/>
</dbReference>
<accession>A0A0D1CGC6</accession>
<reference evidence="11 12" key="1">
    <citation type="journal article" date="2006" name="Nature">
        <title>Insights from the genome of the biotrophic fungal plant pathogen Ustilago maydis.</title>
        <authorList>
            <person name="Kamper J."/>
            <person name="Kahmann R."/>
            <person name="Bolker M."/>
            <person name="Ma L.J."/>
            <person name="Brefort T."/>
            <person name="Saville B.J."/>
            <person name="Banuett F."/>
            <person name="Kronstad J.W."/>
            <person name="Gold S.E."/>
            <person name="Muller O."/>
            <person name="Perlin M.H."/>
            <person name="Wosten H.A."/>
            <person name="de Vries R."/>
            <person name="Ruiz-Herrera J."/>
            <person name="Reynaga-Pena C.G."/>
            <person name="Snetselaar K."/>
            <person name="McCann M."/>
            <person name="Perez-Martin J."/>
            <person name="Feldbrugge M."/>
            <person name="Basse C.W."/>
            <person name="Steinberg G."/>
            <person name="Ibeas J.I."/>
            <person name="Holloman W."/>
            <person name="Guzman P."/>
            <person name="Farman M."/>
            <person name="Stajich J.E."/>
            <person name="Sentandreu R."/>
            <person name="Gonzalez-Prieto J.M."/>
            <person name="Kennell J.C."/>
            <person name="Molina L."/>
            <person name="Schirawski J."/>
            <person name="Mendoza-Mendoza A."/>
            <person name="Greilinger D."/>
            <person name="Munch K."/>
            <person name="Rossel N."/>
            <person name="Scherer M."/>
            <person name="Vranes M."/>
            <person name="Ladendorf O."/>
            <person name="Vincon V."/>
            <person name="Fuchs U."/>
            <person name="Sandrock B."/>
            <person name="Meng S."/>
            <person name="Ho E.C."/>
            <person name="Cahill M.J."/>
            <person name="Boyce K.J."/>
            <person name="Klose J."/>
            <person name="Klosterman S.J."/>
            <person name="Deelstra H.J."/>
            <person name="Ortiz-Castellanos L."/>
            <person name="Li W."/>
            <person name="Sanchez-Alonso P."/>
            <person name="Schreier P.H."/>
            <person name="Hauser-Hahn I."/>
            <person name="Vaupel M."/>
            <person name="Koopmann E."/>
            <person name="Friedrich G."/>
            <person name="Voss H."/>
            <person name="Schluter T."/>
            <person name="Margolis J."/>
            <person name="Platt D."/>
            <person name="Swimmer C."/>
            <person name="Gnirke A."/>
            <person name="Chen F."/>
            <person name="Vysotskaia V."/>
            <person name="Mannhaupt G."/>
            <person name="Guldener U."/>
            <person name="Munsterkotter M."/>
            <person name="Haase D."/>
            <person name="Oesterheld M."/>
            <person name="Mewes H.W."/>
            <person name="Mauceli E.W."/>
            <person name="DeCaprio D."/>
            <person name="Wade C.M."/>
            <person name="Butler J."/>
            <person name="Young S."/>
            <person name="Jaffe D.B."/>
            <person name="Calvo S."/>
            <person name="Nusbaum C."/>
            <person name="Galagan J."/>
            <person name="Birren B.W."/>
        </authorList>
    </citation>
    <scope>NUCLEOTIDE SEQUENCE [LARGE SCALE GENOMIC DNA]</scope>
    <source>
        <strain evidence="12">DSM 14603 / FGSC 9021 / UM521</strain>
    </source>
</reference>
<dbReference type="eggNOG" id="KOG0298">
    <property type="taxonomic scope" value="Eukaryota"/>
</dbReference>
<dbReference type="GO" id="GO:0005634">
    <property type="term" value="C:nucleus"/>
    <property type="evidence" value="ECO:0000318"/>
    <property type="project" value="GO_Central"/>
</dbReference>
<evidence type="ECO:0000259" key="9">
    <source>
        <dbReference type="PROSITE" id="PS50089"/>
    </source>
</evidence>
<dbReference type="PANTHER" id="PTHR45865">
    <property type="entry name" value="E3 UBIQUITIN-PROTEIN LIGASE SHPRH FAMILY MEMBER"/>
    <property type="match status" value="1"/>
</dbReference>
<keyword evidence="2" id="KW-0547">Nucleotide-binding</keyword>
<keyword evidence="6" id="KW-0067">ATP-binding</keyword>
<dbReference type="PROSITE" id="PS50089">
    <property type="entry name" value="ZF_RING_2"/>
    <property type="match status" value="1"/>
</dbReference>
<organism evidence="11 12">
    <name type="scientific">Mycosarcoma maydis</name>
    <name type="common">Corn smut fungus</name>
    <name type="synonym">Ustilago maydis</name>
    <dbReference type="NCBI Taxonomy" id="5270"/>
    <lineage>
        <taxon>Eukaryota</taxon>
        <taxon>Fungi</taxon>
        <taxon>Dikarya</taxon>
        <taxon>Basidiomycota</taxon>
        <taxon>Ustilaginomycotina</taxon>
        <taxon>Ustilaginomycetes</taxon>
        <taxon>Ustilaginales</taxon>
        <taxon>Ustilaginaceae</taxon>
        <taxon>Mycosarcoma</taxon>
    </lineage>
</organism>
<evidence type="ECO:0008006" key="13">
    <source>
        <dbReference type="Google" id="ProtNLM"/>
    </source>
</evidence>
<dbReference type="GO" id="GO:0006281">
    <property type="term" value="P:DNA repair"/>
    <property type="evidence" value="ECO:0000318"/>
    <property type="project" value="GO_Central"/>
</dbReference>
<dbReference type="InterPro" id="IPR018957">
    <property type="entry name" value="Znf_C3HC4_RING-type"/>
</dbReference>
<keyword evidence="5" id="KW-0862">Zinc</keyword>
<dbReference type="STRING" id="237631.A0A0D1CGC6"/>
<feature type="domain" description="RING-type" evidence="9">
    <location>
        <begin position="1409"/>
        <end position="1460"/>
    </location>
</feature>
<feature type="region of interest" description="Disordered" evidence="8">
    <location>
        <begin position="1382"/>
        <end position="1401"/>
    </location>
</feature>
<dbReference type="SMART" id="SM00487">
    <property type="entry name" value="DEXDc"/>
    <property type="match status" value="1"/>
</dbReference>
<dbReference type="InterPro" id="IPR001841">
    <property type="entry name" value="Znf_RING"/>
</dbReference>
<dbReference type="VEuPathDB" id="FungiDB:UMAG_12151"/>
<dbReference type="RefSeq" id="XP_011386844.1">
    <property type="nucleotide sequence ID" value="XM_011388542.1"/>
</dbReference>
<evidence type="ECO:0000256" key="8">
    <source>
        <dbReference type="SAM" id="MobiDB-lite"/>
    </source>
</evidence>
<evidence type="ECO:0000256" key="7">
    <source>
        <dbReference type="PROSITE-ProRule" id="PRU00175"/>
    </source>
</evidence>
<feature type="region of interest" description="Disordered" evidence="8">
    <location>
        <begin position="123"/>
        <end position="149"/>
    </location>
</feature>
<feature type="region of interest" description="Disordered" evidence="8">
    <location>
        <begin position="1"/>
        <end position="74"/>
    </location>
</feature>
<feature type="compositionally biased region" description="Low complexity" evidence="8">
    <location>
        <begin position="17"/>
        <end position="33"/>
    </location>
</feature>
<evidence type="ECO:0000313" key="12">
    <source>
        <dbReference type="Proteomes" id="UP000000561"/>
    </source>
</evidence>
<dbReference type="GO" id="GO:0008270">
    <property type="term" value="F:zinc ion binding"/>
    <property type="evidence" value="ECO:0007669"/>
    <property type="project" value="UniProtKB-KW"/>
</dbReference>
<dbReference type="SUPFAM" id="SSF52540">
    <property type="entry name" value="P-loop containing nucleoside triphosphate hydrolases"/>
    <property type="match status" value="2"/>
</dbReference>
<evidence type="ECO:0000256" key="6">
    <source>
        <dbReference type="ARBA" id="ARBA00022840"/>
    </source>
</evidence>
<feature type="region of interest" description="Disordered" evidence="8">
    <location>
        <begin position="1803"/>
        <end position="1837"/>
    </location>
</feature>
<evidence type="ECO:0000259" key="10">
    <source>
        <dbReference type="PROSITE" id="PS51192"/>
    </source>
</evidence>
<evidence type="ECO:0000256" key="2">
    <source>
        <dbReference type="ARBA" id="ARBA00022741"/>
    </source>
</evidence>
<sequence length="1837" mass="203385">MVVTTRKRTAAVFQPNTASASSTKRATSSTKSKPQGCAERSSKSRANAKMPSPVHSQDDRGSPTETEAELSAQAPTIPLFDFDIPLELDSPYGSRISAFNPAPYESLKHKLSQWFPELSMRDDNHADHLSSSPRATTKDNQSKRKPKSKRPDYIYLEVDFVPQLVSDWHLNLPRTSRGWSGSVTAKLHQALAVVASAPPGYSPSDIPPATKSTSQVLEAAHYEDDNMSDNEQDDPDTLLLGYLIPSAFKDAASHPLTHLDPVLISKEWIQLYGEVTLAPPFLPPMSEVFGPDAFETSSKRVSAQTSKSSSAANQPLARVISRSSDVPSTRLLGTLSVQVGLEPAALQYGAGKDKVDGFVASSDDLKNTAAQGSLGLARALRQAIPSIVDWDFSFVELDTDAHTYWDRNESFYDLPPKQSTLSRHLVLDNVEPLDFPNTSSTSNTLSKKRKKSSHMSFTSGRFRPYPPTLESAEDQDVPSSYVCSCLSCQIMTERNPVVAAPRLKQEALPPGEQISGTDTRLGDITSRKFLPLDTNVTSLLEACRPPSDGPKVYPPSDVIPTPLMGYQARCLAWLIKRETVVDEDIDQLMPNWLPLRCKDARHIMRRRLQLEAEREALMYVIQRSQSRARRTSKVKAAGLAALDAANDAETRITLTSNSSTSATVKTLGPLKREPFIDPVDQTFYFDQISGLLSLRRFCCRPSEPGGALCEAMGLGKTLESLSLIAARPRPDNSNLLEYDTSRSARMISEMEPSARPFVSRATLVVCPAALVEQWMDEIRKHFRSRSTVGTDSLDGHLSQQAGVIRYRHTDFAWDVRSRRADVRALAERKLTQPDIVVATYEELAFQLTESHKVPHNSNQVRTPLLEVLFWRILLDEAQIVAGASGKATSMVHELWRSNCWMVTGTPVTKGIRDIQGIFAFMDHDPLAAPRFFREILQQPFSQGSIEGIRRLRAILPRFVWRHTQVHVEDEITLPPCKNEVLELNLKHVERIFYDKEVSKFCDSFTKQAARGVVNVAQPTFLIHLRQLLSHPQVADEYLYFHNYSRLSFAELFQRFFQQAESELATLRMQLVTTTLQLVWSHDFYTAEKDKKRWRGGPSPLKDSEDVCRELDAALRVVTAALDEQARRSLGSSAENEQEAEMPNAEAQAALSNNSSAVDGTDATGGLEVSVTDDSTAGAEASSSMSAVTTDSVGEAAVVGSDSTLRINLSWEEANYWLRTLLQKHAAPATNGQNAETVIEPPARWDPERPSRTCFDKEFKNADDPSVNLTDPRYHLVVQDAGAEDMGQDEYLALITAQQNAQTYKDRAEPRKKVKMDALEPGLLKKSRLRGKATQRQITRVWSYKPKERLETTRARLHSLQSDLPGKAHEVAFLRQQLLEGLGGETQSGPGQAGDSVATASAEQPSGPECPICFESKIQIAVLPCYHSFCADCIDKICERNPRSASHLRASYDPLRCPKCRLKFLPNQVTRIMEPEKFVSMDGSGTVVGDWSGKISGLIVDLKERLAQDPTHKAVVFSHWPKMLTFAREALVQNGVSAVVFGGNETKQAEALRAMRDDDHVHVILVPFRASAGAAGLSLTSCDLAYLLEPALDTALEAQAVARIHRIGQRRETTIIRVKMKDTIEDAVMRIADERSRRGMAFAAQTNSGGDAVSAAVAASADPQAVLNGAGSSTAAQEATLTSSLNASTSGQEDLVAQTRVQAEEQKTLQAGLLTSNVRERSIKASLAASVGVGRESDNISLTMAEVGLILGFDAEEVKRKAKERRESVLRRAEFYGLYDYSSNARQLELDNLELEVRMEEGRRAMESWSSEDAEEVRWALEDEEENERTWAMDRQEE</sequence>
<dbReference type="PROSITE" id="PS51192">
    <property type="entry name" value="HELICASE_ATP_BIND_1"/>
    <property type="match status" value="1"/>
</dbReference>
<dbReference type="InterPro" id="IPR049730">
    <property type="entry name" value="SNF2/RAD54-like_C"/>
</dbReference>
<feature type="region of interest" description="Disordered" evidence="8">
    <location>
        <begin position="1127"/>
        <end position="1168"/>
    </location>
</feature>
<dbReference type="eggNOG" id="KOG1001">
    <property type="taxonomic scope" value="Eukaryota"/>
</dbReference>
<evidence type="ECO:0000256" key="1">
    <source>
        <dbReference type="ARBA" id="ARBA00022723"/>
    </source>
</evidence>
<dbReference type="InterPro" id="IPR013083">
    <property type="entry name" value="Znf_RING/FYVE/PHD"/>
</dbReference>
<dbReference type="PROSITE" id="PS00518">
    <property type="entry name" value="ZF_RING_1"/>
    <property type="match status" value="1"/>
</dbReference>
<dbReference type="Pfam" id="PF00271">
    <property type="entry name" value="Helicase_C"/>
    <property type="match status" value="1"/>
</dbReference>
<dbReference type="CDD" id="cd18793">
    <property type="entry name" value="SF2_C_SNF"/>
    <property type="match status" value="1"/>
</dbReference>
<dbReference type="GO" id="GO:0005524">
    <property type="term" value="F:ATP binding"/>
    <property type="evidence" value="ECO:0007669"/>
    <property type="project" value="InterPro"/>
</dbReference>
<dbReference type="KEGG" id="uma:UMAG_12151"/>
<feature type="domain" description="Helicase ATP-binding" evidence="10">
    <location>
        <begin position="697"/>
        <end position="924"/>
    </location>
</feature>
<dbReference type="InterPro" id="IPR017907">
    <property type="entry name" value="Znf_RING_CS"/>
</dbReference>
<dbReference type="Gene3D" id="3.40.50.300">
    <property type="entry name" value="P-loop containing nucleotide triphosphate hydrolases"/>
    <property type="match status" value="1"/>
</dbReference>
<dbReference type="SUPFAM" id="SSF57850">
    <property type="entry name" value="RING/U-box"/>
    <property type="match status" value="1"/>
</dbReference>
<dbReference type="InterPro" id="IPR038718">
    <property type="entry name" value="SNF2-like_sf"/>
</dbReference>
<dbReference type="GeneID" id="23567909"/>
<proteinExistence type="predicted"/>
<dbReference type="CDD" id="cd18070">
    <property type="entry name" value="DEXQc_SHPRH"/>
    <property type="match status" value="1"/>
</dbReference>
<dbReference type="GO" id="GO:0008094">
    <property type="term" value="F:ATP-dependent activity, acting on DNA"/>
    <property type="evidence" value="ECO:0000318"/>
    <property type="project" value="GO_Central"/>
</dbReference>
<dbReference type="OrthoDB" id="2801544at2759"/>
<dbReference type="Gene3D" id="3.40.50.10810">
    <property type="entry name" value="Tandem AAA-ATPase domain"/>
    <property type="match status" value="1"/>
</dbReference>
<dbReference type="GO" id="GO:0016787">
    <property type="term" value="F:hydrolase activity"/>
    <property type="evidence" value="ECO:0007669"/>
    <property type="project" value="UniProtKB-KW"/>
</dbReference>
<evidence type="ECO:0000256" key="5">
    <source>
        <dbReference type="ARBA" id="ARBA00022833"/>
    </source>
</evidence>
<dbReference type="Pfam" id="PF00176">
    <property type="entry name" value="SNF2-rel_dom"/>
    <property type="match status" value="1"/>
</dbReference>
<feature type="region of interest" description="Disordered" evidence="8">
    <location>
        <begin position="436"/>
        <end position="473"/>
    </location>
</feature>
<gene>
    <name evidence="11" type="ORF">UMAG_12151</name>
</gene>
<dbReference type="EMBL" id="CM003140">
    <property type="protein sequence ID" value="KIS72012.1"/>
    <property type="molecule type" value="Genomic_DNA"/>
</dbReference>
<evidence type="ECO:0000256" key="3">
    <source>
        <dbReference type="ARBA" id="ARBA00022771"/>
    </source>
</evidence>
<dbReference type="SMART" id="SM00184">
    <property type="entry name" value="RING"/>
    <property type="match status" value="1"/>
</dbReference>
<keyword evidence="4" id="KW-0378">Hydrolase</keyword>
<dbReference type="InParanoid" id="A0A0D1CGC6"/>
<dbReference type="Proteomes" id="UP000000561">
    <property type="component" value="Chromosome 1"/>
</dbReference>
<dbReference type="InterPro" id="IPR027417">
    <property type="entry name" value="P-loop_NTPase"/>
</dbReference>
<keyword evidence="1" id="KW-0479">Metal-binding</keyword>
<dbReference type="Pfam" id="PF00097">
    <property type="entry name" value="zf-C3HC4"/>
    <property type="match status" value="1"/>
</dbReference>
<feature type="compositionally biased region" description="Basic and acidic residues" evidence="8">
    <location>
        <begin position="1827"/>
        <end position="1837"/>
    </location>
</feature>
<dbReference type="Gene3D" id="3.30.40.10">
    <property type="entry name" value="Zinc/RING finger domain, C3HC4 (zinc finger)"/>
    <property type="match status" value="1"/>
</dbReference>
<evidence type="ECO:0000313" key="11">
    <source>
        <dbReference type="EMBL" id="KIS72012.1"/>
    </source>
</evidence>
<evidence type="ECO:0000256" key="4">
    <source>
        <dbReference type="ARBA" id="ARBA00022801"/>
    </source>
</evidence>
<protein>
    <recommendedName>
        <fullName evidence="13">RING-type domain-containing protein</fullName>
    </recommendedName>
</protein>
<dbReference type="InterPro" id="IPR014001">
    <property type="entry name" value="Helicase_ATP-bd"/>
</dbReference>
<dbReference type="InterPro" id="IPR052583">
    <property type="entry name" value="ATP-helicase/E3_Ub-Ligase"/>
</dbReference>
<keyword evidence="3 7" id="KW-0863">Zinc-finger</keyword>
<keyword evidence="12" id="KW-1185">Reference proteome</keyword>
<dbReference type="InterPro" id="IPR001650">
    <property type="entry name" value="Helicase_C-like"/>
</dbReference>
<dbReference type="CDD" id="cd16449">
    <property type="entry name" value="RING-HC"/>
    <property type="match status" value="1"/>
</dbReference>
<name>A0A0D1CGC6_MYCMD</name>